<dbReference type="PANTHER" id="PTHR47150">
    <property type="entry name" value="OS12G0169200 PROTEIN"/>
    <property type="match status" value="1"/>
</dbReference>
<dbReference type="AlphaFoldDB" id="A0AAN9XX96"/>
<dbReference type="InterPro" id="IPR006912">
    <property type="entry name" value="Harbinger_derived_prot"/>
</dbReference>
<sequence length="234" mass="26457">MKKPLLLQIVDALSSRYPYLQMRIDATGRQDLSPLQKCTAAIRILAYGSPADSIDEYVRICESTAVECLEAFVTGINEIFGDEYLRKPNNEDINHLLQLGEACGFSSMLGSIDCSNNDINVLNQSYVFNDVLQGQAPLVHFIVNGTQYNMGYYLADGIYPDWATFHTRRCRLELLFKLSCHTDNVVVLFELKFPLYHSQFLLCDFEDNMAILCGVLAFGFNLFVAHSVCNSFFI</sequence>
<accession>A0AAN9XX96</accession>
<evidence type="ECO:0000313" key="2">
    <source>
        <dbReference type="Proteomes" id="UP001386955"/>
    </source>
</evidence>
<proteinExistence type="predicted"/>
<dbReference type="PANTHER" id="PTHR47150:SF7">
    <property type="entry name" value="NUCLEASE"/>
    <property type="match status" value="1"/>
</dbReference>
<protein>
    <submittedName>
        <fullName evidence="1">Uncharacterized protein</fullName>
    </submittedName>
</protein>
<evidence type="ECO:0000313" key="1">
    <source>
        <dbReference type="EMBL" id="KAK7412592.1"/>
    </source>
</evidence>
<dbReference type="Pfam" id="PF04827">
    <property type="entry name" value="Plant_tran"/>
    <property type="match status" value="1"/>
</dbReference>
<name>A0AAN9XX96_PSOTE</name>
<reference evidence="1 2" key="1">
    <citation type="submission" date="2024-01" db="EMBL/GenBank/DDBJ databases">
        <title>The genomes of 5 underutilized Papilionoideae crops provide insights into root nodulation and disease resistanc.</title>
        <authorList>
            <person name="Jiang F."/>
        </authorList>
    </citation>
    <scope>NUCLEOTIDE SEQUENCE [LARGE SCALE GENOMIC DNA]</scope>
    <source>
        <strain evidence="1">DUOXIRENSHENG_FW03</strain>
        <tissue evidence="1">Leaves</tissue>
    </source>
</reference>
<organism evidence="1 2">
    <name type="scientific">Psophocarpus tetragonolobus</name>
    <name type="common">Winged bean</name>
    <name type="synonym">Dolichos tetragonolobus</name>
    <dbReference type="NCBI Taxonomy" id="3891"/>
    <lineage>
        <taxon>Eukaryota</taxon>
        <taxon>Viridiplantae</taxon>
        <taxon>Streptophyta</taxon>
        <taxon>Embryophyta</taxon>
        <taxon>Tracheophyta</taxon>
        <taxon>Spermatophyta</taxon>
        <taxon>Magnoliopsida</taxon>
        <taxon>eudicotyledons</taxon>
        <taxon>Gunneridae</taxon>
        <taxon>Pentapetalae</taxon>
        <taxon>rosids</taxon>
        <taxon>fabids</taxon>
        <taxon>Fabales</taxon>
        <taxon>Fabaceae</taxon>
        <taxon>Papilionoideae</taxon>
        <taxon>50 kb inversion clade</taxon>
        <taxon>NPAAA clade</taxon>
        <taxon>indigoferoid/millettioid clade</taxon>
        <taxon>Phaseoleae</taxon>
        <taxon>Psophocarpus</taxon>
    </lineage>
</organism>
<dbReference type="Proteomes" id="UP001386955">
    <property type="component" value="Unassembled WGS sequence"/>
</dbReference>
<dbReference type="EMBL" id="JAYMYS010000001">
    <property type="protein sequence ID" value="KAK7412592.1"/>
    <property type="molecule type" value="Genomic_DNA"/>
</dbReference>
<comment type="caution">
    <text evidence="1">The sequence shown here is derived from an EMBL/GenBank/DDBJ whole genome shotgun (WGS) entry which is preliminary data.</text>
</comment>
<keyword evidence="2" id="KW-1185">Reference proteome</keyword>
<gene>
    <name evidence="1" type="ORF">VNO78_04073</name>
</gene>